<dbReference type="RefSeq" id="WP_144117972.1">
    <property type="nucleotide sequence ID" value="NZ_JACHGE010000003.1"/>
</dbReference>
<reference evidence="3 4" key="2">
    <citation type="submission" date="2019-07" db="EMBL/GenBank/DDBJ databases">
        <title>Algibacter marinivivus sp. nov., isolated from the surface of a marine red alga.</title>
        <authorList>
            <person name="Zhong X."/>
            <person name="Xu W."/>
            <person name="Zhang Y."/>
            <person name="Zhang Q."/>
            <person name="Du Z."/>
        </authorList>
    </citation>
    <scope>NUCLEOTIDE SEQUENCE [LARGE SCALE GENOMIC DNA]</scope>
    <source>
        <strain evidence="3 4">RU-4-M-4</strain>
    </source>
</reference>
<organism evidence="2 5">
    <name type="scientific">Algibacter amylolyticus</name>
    <dbReference type="NCBI Taxonomy" id="1608400"/>
    <lineage>
        <taxon>Bacteria</taxon>
        <taxon>Pseudomonadati</taxon>
        <taxon>Bacteroidota</taxon>
        <taxon>Flavobacteriia</taxon>
        <taxon>Flavobacteriales</taxon>
        <taxon>Flavobacteriaceae</taxon>
        <taxon>Algibacter</taxon>
    </lineage>
</organism>
<dbReference type="EMBL" id="VWRS01000011">
    <property type="protein sequence ID" value="KAA5821417.1"/>
    <property type="molecule type" value="Genomic_DNA"/>
</dbReference>
<proteinExistence type="predicted"/>
<dbReference type="Proteomes" id="UP000315145">
    <property type="component" value="Unassembled WGS sequence"/>
</dbReference>
<gene>
    <name evidence="2" type="ORF">F2B50_16190</name>
    <name evidence="3" type="ORF">FPF71_16190</name>
</gene>
<reference evidence="2 5" key="1">
    <citation type="journal article" date="2015" name="Int. J. Syst. Evol. Microbiol.">
        <title>Algibacter amylolyticus sp. nov., isolated from intertidal sediment.</title>
        <authorList>
            <person name="Zhang D.C."/>
            <person name="Wu J."/>
            <person name="Neuner K."/>
            <person name="Yao J."/>
            <person name="Margesin R."/>
        </authorList>
    </citation>
    <scope>NUCLEOTIDE SEQUENCE [LARGE SCALE GENOMIC DNA]</scope>
    <source>
        <strain evidence="2 5">RU-4-M-4</strain>
    </source>
</reference>
<dbReference type="OrthoDB" id="1414794at2"/>
<evidence type="ECO:0000313" key="3">
    <source>
        <dbReference type="EMBL" id="TSJ72929.1"/>
    </source>
</evidence>
<evidence type="ECO:0000313" key="5">
    <source>
        <dbReference type="Proteomes" id="UP000322315"/>
    </source>
</evidence>
<reference evidence="2" key="3">
    <citation type="submission" date="2019-09" db="EMBL/GenBank/DDBJ databases">
        <authorList>
            <person name="Zhang D.-C."/>
        </authorList>
    </citation>
    <scope>NUCLEOTIDE SEQUENCE</scope>
    <source>
        <strain evidence="2">RU-4-M-4</strain>
    </source>
</reference>
<comment type="caution">
    <text evidence="2">The sequence shown here is derived from an EMBL/GenBank/DDBJ whole genome shotgun (WGS) entry which is preliminary data.</text>
</comment>
<name>A0A5M7AZN1_9FLAO</name>
<keyword evidence="1" id="KW-0812">Transmembrane</keyword>
<evidence type="ECO:0000256" key="1">
    <source>
        <dbReference type="SAM" id="Phobius"/>
    </source>
</evidence>
<dbReference type="AlphaFoldDB" id="A0A5M7AZN1"/>
<dbReference type="Proteomes" id="UP000322315">
    <property type="component" value="Unassembled WGS sequence"/>
</dbReference>
<sequence length="247" mass="28396">MKLLRKLRRKLMDARKFKSYALYALGEIVLIVFAVSIAWKINDLNDIRINNLEEDKIYINLNEELETNLRLVKRIIEEDSQKIIYLENTLNYIGKRGTELSKSAKDSIINIADPTFDLQDSSINSIVSTSKLETIESTKLKDLIASYLAKIELFKSEDAQVKTIVSNKIKPILEKHISLVDLLPDNIKYNHVKVHAVGSNYTALLSNKEYQNSVIDRLLRTQNRLALARTIRSKTKTLISHLNQELK</sequence>
<accession>A0A5M7AZN1</accession>
<keyword evidence="1" id="KW-0472">Membrane</keyword>
<feature type="transmembrane region" description="Helical" evidence="1">
    <location>
        <begin position="20"/>
        <end position="39"/>
    </location>
</feature>
<protein>
    <submittedName>
        <fullName evidence="2">Uncharacterized protein</fullName>
    </submittedName>
</protein>
<evidence type="ECO:0000313" key="2">
    <source>
        <dbReference type="EMBL" id="KAA5821417.1"/>
    </source>
</evidence>
<evidence type="ECO:0000313" key="4">
    <source>
        <dbReference type="Proteomes" id="UP000315145"/>
    </source>
</evidence>
<keyword evidence="4" id="KW-1185">Reference proteome</keyword>
<keyword evidence="1" id="KW-1133">Transmembrane helix</keyword>
<dbReference type="EMBL" id="VMBF01000011">
    <property type="protein sequence ID" value="TSJ72929.1"/>
    <property type="molecule type" value="Genomic_DNA"/>
</dbReference>